<organism evidence="1">
    <name type="scientific">viral metagenome</name>
    <dbReference type="NCBI Taxonomy" id="1070528"/>
    <lineage>
        <taxon>unclassified sequences</taxon>
        <taxon>metagenomes</taxon>
        <taxon>organismal metagenomes</taxon>
    </lineage>
</organism>
<reference evidence="1" key="1">
    <citation type="submission" date="2020-03" db="EMBL/GenBank/DDBJ databases">
        <title>The deep terrestrial virosphere.</title>
        <authorList>
            <person name="Holmfeldt K."/>
            <person name="Nilsson E."/>
            <person name="Simone D."/>
            <person name="Lopez-Fernandez M."/>
            <person name="Wu X."/>
            <person name="de Brujin I."/>
            <person name="Lundin D."/>
            <person name="Andersson A."/>
            <person name="Bertilsson S."/>
            <person name="Dopson M."/>
        </authorList>
    </citation>
    <scope>NUCLEOTIDE SEQUENCE</scope>
    <source>
        <strain evidence="1">TM448B01340</strain>
    </source>
</reference>
<name>A0A6M3XKQ4_9ZZZZ</name>
<accession>A0A6M3XKQ4</accession>
<evidence type="ECO:0000313" key="1">
    <source>
        <dbReference type="EMBL" id="QJH98560.1"/>
    </source>
</evidence>
<proteinExistence type="predicted"/>
<protein>
    <submittedName>
        <fullName evidence="1">Uncharacterized protein</fullName>
    </submittedName>
</protein>
<dbReference type="AlphaFoldDB" id="A0A6M3XKQ4"/>
<sequence>MDDAAECEPLHGTSWHPVAELRIVKLRFDPLLHRPSSGVWVVLRDKQFVFLKLAKLKLRFFVAHFFLRLWLQSSLLAGSIKGRFVAKRPFHDPQIARWRL</sequence>
<dbReference type="EMBL" id="MT144740">
    <property type="protein sequence ID" value="QJH98560.1"/>
    <property type="molecule type" value="Genomic_DNA"/>
</dbReference>
<gene>
    <name evidence="1" type="ORF">TM448B01340_0014</name>
</gene>